<reference evidence="1 2" key="1">
    <citation type="journal article" date="2020" name="Microorganisms">
        <title>Osmotic Adaptation and Compatible Solute Biosynthesis of Phototrophic Bacteria as Revealed from Genome Analyses.</title>
        <authorList>
            <person name="Imhoff J.F."/>
            <person name="Rahn T."/>
            <person name="Kunzel S."/>
            <person name="Keller A."/>
            <person name="Neulinger S.C."/>
        </authorList>
    </citation>
    <scope>NUCLEOTIDE SEQUENCE [LARGE SCALE GENOMIC DNA]</scope>
    <source>
        <strain evidence="1 2">DSM 9895</strain>
    </source>
</reference>
<dbReference type="EMBL" id="NRRL01000021">
    <property type="protein sequence ID" value="MBK1668329.1"/>
    <property type="molecule type" value="Genomic_DNA"/>
</dbReference>
<keyword evidence="2" id="KW-1185">Reference proteome</keyword>
<comment type="caution">
    <text evidence="1">The sequence shown here is derived from an EMBL/GenBank/DDBJ whole genome shotgun (WGS) entry which is preliminary data.</text>
</comment>
<proteinExistence type="predicted"/>
<dbReference type="Proteomes" id="UP001296873">
    <property type="component" value="Unassembled WGS sequence"/>
</dbReference>
<organism evidence="1 2">
    <name type="scientific">Rhodovibrio sodomensis</name>
    <dbReference type="NCBI Taxonomy" id="1088"/>
    <lineage>
        <taxon>Bacteria</taxon>
        <taxon>Pseudomonadati</taxon>
        <taxon>Pseudomonadota</taxon>
        <taxon>Alphaproteobacteria</taxon>
        <taxon>Rhodospirillales</taxon>
        <taxon>Rhodovibrionaceae</taxon>
        <taxon>Rhodovibrio</taxon>
    </lineage>
</organism>
<evidence type="ECO:0000313" key="2">
    <source>
        <dbReference type="Proteomes" id="UP001296873"/>
    </source>
</evidence>
<dbReference type="RefSeq" id="WP_200340636.1">
    <property type="nucleotide sequence ID" value="NZ_NRRL01000021.1"/>
</dbReference>
<name>A0ABS1DEL3_9PROT</name>
<protein>
    <submittedName>
        <fullName evidence="1">Uncharacterized protein</fullName>
    </submittedName>
</protein>
<evidence type="ECO:0000313" key="1">
    <source>
        <dbReference type="EMBL" id="MBK1668329.1"/>
    </source>
</evidence>
<accession>A0ABS1DEL3</accession>
<gene>
    <name evidence="1" type="ORF">CKO28_09810</name>
</gene>
<sequence>MGRRCTVCDHPERAKIELGLARKVPSRKLAQKFDVGEAAIRRHKDGHMPPQLMASLMTAATPSEIDLDQLRQSESEGILQHLVAERGRLYNVADEAERLGDFRSAIQAHRAINDNISTTAKLLGELSTGSQTTINNNLVVAPEYLDMRNELIRALRPYPEACRAVAQVLRRYEGAEPHQTGTHQKVLEHAGG</sequence>